<dbReference type="GO" id="GO:0016787">
    <property type="term" value="F:hydrolase activity"/>
    <property type="evidence" value="ECO:0007669"/>
    <property type="project" value="UniProtKB-KW"/>
</dbReference>
<accession>A0ABQ4TZM8</accession>
<evidence type="ECO:0000256" key="1">
    <source>
        <dbReference type="ARBA" id="ARBA00010835"/>
    </source>
</evidence>
<proteinExistence type="inferred from homology"/>
<dbReference type="EMBL" id="BPRB01000156">
    <property type="protein sequence ID" value="GJE60688.1"/>
    <property type="molecule type" value="Genomic_DNA"/>
</dbReference>
<protein>
    <submittedName>
        <fullName evidence="4">Peptidyl-tRNA hydrolase ArfB</fullName>
    </submittedName>
</protein>
<comment type="similarity">
    <text evidence="1">Belongs to the prokaryotic/mitochondrial release factor family.</text>
</comment>
<dbReference type="PROSITE" id="PS00745">
    <property type="entry name" value="RF_PROK_I"/>
    <property type="match status" value="1"/>
</dbReference>
<dbReference type="NCBIfam" id="NF006718">
    <property type="entry name" value="PRK09256.1"/>
    <property type="match status" value="1"/>
</dbReference>
<dbReference type="PANTHER" id="PTHR47814:SF1">
    <property type="entry name" value="PEPTIDYL-TRNA HYDROLASE ARFB"/>
    <property type="match status" value="1"/>
</dbReference>
<reference evidence="4" key="2">
    <citation type="submission" date="2021-08" db="EMBL/GenBank/DDBJ databases">
        <authorList>
            <person name="Tani A."/>
            <person name="Ola A."/>
            <person name="Ogura Y."/>
            <person name="Katsura K."/>
            <person name="Hayashi T."/>
        </authorList>
    </citation>
    <scope>NUCLEOTIDE SEQUENCE</scope>
    <source>
        <strain evidence="4">DSM 23632</strain>
    </source>
</reference>
<evidence type="ECO:0000313" key="4">
    <source>
        <dbReference type="EMBL" id="GJE60688.1"/>
    </source>
</evidence>
<dbReference type="SUPFAM" id="SSF75620">
    <property type="entry name" value="Release factor"/>
    <property type="match status" value="1"/>
</dbReference>
<evidence type="ECO:0000313" key="5">
    <source>
        <dbReference type="Proteomes" id="UP001055057"/>
    </source>
</evidence>
<dbReference type="InterPro" id="IPR000352">
    <property type="entry name" value="Pep_chain_release_fac_I"/>
</dbReference>
<dbReference type="Proteomes" id="UP001055057">
    <property type="component" value="Unassembled WGS sequence"/>
</dbReference>
<dbReference type="InterPro" id="IPR045853">
    <property type="entry name" value="Pep_chain_release_fac_I_sf"/>
</dbReference>
<dbReference type="PANTHER" id="PTHR47814">
    <property type="entry name" value="PEPTIDYL-TRNA HYDROLASE ARFB"/>
    <property type="match status" value="1"/>
</dbReference>
<dbReference type="Pfam" id="PF00472">
    <property type="entry name" value="RF-1"/>
    <property type="match status" value="1"/>
</dbReference>
<feature type="region of interest" description="Disordered" evidence="2">
    <location>
        <begin position="107"/>
        <end position="142"/>
    </location>
</feature>
<keyword evidence="4" id="KW-0378">Hydrolase</keyword>
<evidence type="ECO:0000259" key="3">
    <source>
        <dbReference type="PROSITE" id="PS00745"/>
    </source>
</evidence>
<comment type="caution">
    <text evidence="4">The sequence shown here is derived from an EMBL/GenBank/DDBJ whole genome shotgun (WGS) entry which is preliminary data.</text>
</comment>
<keyword evidence="5" id="KW-1185">Reference proteome</keyword>
<organism evidence="4 5">
    <name type="scientific">Methylobacterium trifolii</name>
    <dbReference type="NCBI Taxonomy" id="1003092"/>
    <lineage>
        <taxon>Bacteria</taxon>
        <taxon>Pseudomonadati</taxon>
        <taxon>Pseudomonadota</taxon>
        <taxon>Alphaproteobacteria</taxon>
        <taxon>Hyphomicrobiales</taxon>
        <taxon>Methylobacteriaceae</taxon>
        <taxon>Methylobacterium</taxon>
    </lineage>
</organism>
<sequence length="142" mass="15549">MAAVALVCTPHIAIDESELDESFVRASGPGGQNVNKLSTAVQLRFDVRRSAALPDAVAVRLMRLAGRRLTGDGILVISAQRFRTQERNRADARERLAELVAEAAVPPVPRRATRPTLASKKRRLEEKSRRGSTKRLRGSPAD</sequence>
<feature type="compositionally biased region" description="Basic residues" evidence="2">
    <location>
        <begin position="130"/>
        <end position="142"/>
    </location>
</feature>
<dbReference type="Gene3D" id="3.30.160.20">
    <property type="match status" value="1"/>
</dbReference>
<reference evidence="4" key="1">
    <citation type="journal article" date="2021" name="Front. Microbiol.">
        <title>Comprehensive Comparative Genomics and Phenotyping of Methylobacterium Species.</title>
        <authorList>
            <person name="Alessa O."/>
            <person name="Ogura Y."/>
            <person name="Fujitani Y."/>
            <person name="Takami H."/>
            <person name="Hayashi T."/>
            <person name="Sahin N."/>
            <person name="Tani A."/>
        </authorList>
    </citation>
    <scope>NUCLEOTIDE SEQUENCE</scope>
    <source>
        <strain evidence="4">DSM 23632</strain>
    </source>
</reference>
<name>A0ABQ4TZM8_9HYPH</name>
<feature type="domain" description="Prokaryotic-type class I peptide chain release factors" evidence="3">
    <location>
        <begin position="25"/>
        <end position="41"/>
    </location>
</feature>
<gene>
    <name evidence="4" type="primary">arfB</name>
    <name evidence="4" type="ORF">MPOCJGCO_2802</name>
</gene>
<evidence type="ECO:0000256" key="2">
    <source>
        <dbReference type="SAM" id="MobiDB-lite"/>
    </source>
</evidence>